<gene>
    <name evidence="2" type="ORF">H4O21_05220</name>
</gene>
<dbReference type="EMBL" id="JACJFM010000004">
    <property type="protein sequence ID" value="MBB1486006.1"/>
    <property type="molecule type" value="Genomic_DNA"/>
</dbReference>
<accession>A0A839IP14</accession>
<sequence length="277" mass="31402">MSISKLELVYRLARQEDAVPVLFVHGIFCGAWVWEEHFLDWFAQRGYHAYAVSLRGHGRSSAPDPLGQYTLNDYVQDLKDAIQTIESTHKQPPLLVGHSMGGMVVQRFLSRHEARGAVLASSIPPQGMMPLSWQSFWQDPLTTMEMTQTYLMPELATTEQLRRYLFAGPVDQDKLERWLERLVPESQRLLWDMSWHNLPNPFEVSRTPIAVTGALHDRLVPRVIVTMTAATYGCQPHWIDSGHGFMLDSNWKDAAQVISGALTEVLLAEQEKAAAYA</sequence>
<comment type="caution">
    <text evidence="2">The sequence shown here is derived from an EMBL/GenBank/DDBJ whole genome shotgun (WGS) entry which is preliminary data.</text>
</comment>
<dbReference type="Pfam" id="PF12697">
    <property type="entry name" value="Abhydrolase_6"/>
    <property type="match status" value="1"/>
</dbReference>
<dbReference type="GO" id="GO:0006654">
    <property type="term" value="P:phosphatidic acid biosynthetic process"/>
    <property type="evidence" value="ECO:0007669"/>
    <property type="project" value="TreeGrafter"/>
</dbReference>
<organism evidence="2 3">
    <name type="scientific">Oceanospirillum sediminis</name>
    <dbReference type="NCBI Taxonomy" id="2760088"/>
    <lineage>
        <taxon>Bacteria</taxon>
        <taxon>Pseudomonadati</taxon>
        <taxon>Pseudomonadota</taxon>
        <taxon>Gammaproteobacteria</taxon>
        <taxon>Oceanospirillales</taxon>
        <taxon>Oceanospirillaceae</taxon>
        <taxon>Oceanospirillum</taxon>
    </lineage>
</organism>
<dbReference type="RefSeq" id="WP_182807783.1">
    <property type="nucleotide sequence ID" value="NZ_JACJFM010000004.1"/>
</dbReference>
<dbReference type="Gene3D" id="3.40.50.1820">
    <property type="entry name" value="alpha/beta hydrolase"/>
    <property type="match status" value="1"/>
</dbReference>
<keyword evidence="3" id="KW-1185">Reference proteome</keyword>
<protein>
    <submittedName>
        <fullName evidence="2">Alpha/beta fold hydrolase</fullName>
    </submittedName>
</protein>
<feature type="domain" description="AB hydrolase-1" evidence="1">
    <location>
        <begin position="21"/>
        <end position="253"/>
    </location>
</feature>
<dbReference type="AlphaFoldDB" id="A0A839IP14"/>
<dbReference type="GO" id="GO:0052689">
    <property type="term" value="F:carboxylic ester hydrolase activity"/>
    <property type="evidence" value="ECO:0007669"/>
    <property type="project" value="TreeGrafter"/>
</dbReference>
<dbReference type="Proteomes" id="UP000565262">
    <property type="component" value="Unassembled WGS sequence"/>
</dbReference>
<dbReference type="GO" id="GO:0055088">
    <property type="term" value="P:lipid homeostasis"/>
    <property type="evidence" value="ECO:0007669"/>
    <property type="project" value="TreeGrafter"/>
</dbReference>
<dbReference type="InterPro" id="IPR000073">
    <property type="entry name" value="AB_hydrolase_1"/>
</dbReference>
<dbReference type="PANTHER" id="PTHR42886:SF42">
    <property type="entry name" value="ALPHA_BETA-HYDROLASES SUPERFAMILY PROTEIN"/>
    <property type="match status" value="1"/>
</dbReference>
<dbReference type="InterPro" id="IPR029058">
    <property type="entry name" value="AB_hydrolase_fold"/>
</dbReference>
<dbReference type="PANTHER" id="PTHR42886">
    <property type="entry name" value="RE40534P-RELATED"/>
    <property type="match status" value="1"/>
</dbReference>
<evidence type="ECO:0000313" key="3">
    <source>
        <dbReference type="Proteomes" id="UP000565262"/>
    </source>
</evidence>
<dbReference type="SUPFAM" id="SSF53474">
    <property type="entry name" value="alpha/beta-Hydrolases"/>
    <property type="match status" value="1"/>
</dbReference>
<keyword evidence="2" id="KW-0378">Hydrolase</keyword>
<dbReference type="GO" id="GO:0042171">
    <property type="term" value="F:lysophosphatidic acid acyltransferase activity"/>
    <property type="evidence" value="ECO:0007669"/>
    <property type="project" value="TreeGrafter"/>
</dbReference>
<evidence type="ECO:0000259" key="1">
    <source>
        <dbReference type="Pfam" id="PF12697"/>
    </source>
</evidence>
<reference evidence="2 3" key="1">
    <citation type="submission" date="2020-08" db="EMBL/GenBank/DDBJ databases">
        <title>Oceanospirillum sp. nov. isolated from marine sediment.</title>
        <authorList>
            <person name="Ji X."/>
        </authorList>
    </citation>
    <scope>NUCLEOTIDE SEQUENCE [LARGE SCALE GENOMIC DNA]</scope>
    <source>
        <strain evidence="2 3">D5</strain>
    </source>
</reference>
<evidence type="ECO:0000313" key="2">
    <source>
        <dbReference type="EMBL" id="MBB1486006.1"/>
    </source>
</evidence>
<name>A0A839IP14_9GAMM</name>
<proteinExistence type="predicted"/>